<feature type="coiled-coil region" evidence="1">
    <location>
        <begin position="93"/>
        <end position="125"/>
    </location>
</feature>
<feature type="transmembrane region" description="Helical" evidence="2">
    <location>
        <begin position="168"/>
        <end position="188"/>
    </location>
</feature>
<comment type="caution">
    <text evidence="3">The sequence shown here is derived from an EMBL/GenBank/DDBJ whole genome shotgun (WGS) entry which is preliminary data.</text>
</comment>
<protein>
    <submittedName>
        <fullName evidence="3">Uncharacterized protein</fullName>
    </submittedName>
</protein>
<keyword evidence="4" id="KW-1185">Reference proteome</keyword>
<dbReference type="EMBL" id="BMAR01000006">
    <property type="protein sequence ID" value="GFR43986.1"/>
    <property type="molecule type" value="Genomic_DNA"/>
</dbReference>
<evidence type="ECO:0000313" key="4">
    <source>
        <dbReference type="Proteomes" id="UP001054857"/>
    </source>
</evidence>
<name>A0AAD3HKJ1_9CHLO</name>
<gene>
    <name evidence="3" type="ORF">Agub_g5131</name>
</gene>
<dbReference type="Proteomes" id="UP001054857">
    <property type="component" value="Unassembled WGS sequence"/>
</dbReference>
<keyword evidence="2" id="KW-0812">Transmembrane</keyword>
<sequence length="300" mass="34602">MQAATSCHIPSPSIPLNTRGRTYLPPCSPSSSGRVVGRRLIARAGKDGKDSKSKHTDDKADFSARWALRIKNFFSSRRSYLLQAERVDEDAEDKAFQEEIAREEAKLQKQREEFMEARVAELQQQEELGDLREGMVAGDIARARFDLQTSPLARIALALVRVRELLRALLMLPFTTAGAAFGAWQGLFSTQRYENFLMGEGERIWAWRNRTENERWFWEVFVWDRLLFPILAIVCYEFLVPNHFLWAVVAPFGLLAWLSGRLPTPDTPEFWLLSYFGFYRKCWPGLASWLTHNLVPLLAW</sequence>
<keyword evidence="1" id="KW-0175">Coiled coil</keyword>
<evidence type="ECO:0000313" key="3">
    <source>
        <dbReference type="EMBL" id="GFR43986.1"/>
    </source>
</evidence>
<reference evidence="3 4" key="1">
    <citation type="journal article" date="2021" name="Sci. Rep.">
        <title>Genome sequencing of the multicellular alga Astrephomene provides insights into convergent evolution of germ-soma differentiation.</title>
        <authorList>
            <person name="Yamashita S."/>
            <person name="Yamamoto K."/>
            <person name="Matsuzaki R."/>
            <person name="Suzuki S."/>
            <person name="Yamaguchi H."/>
            <person name="Hirooka S."/>
            <person name="Minakuchi Y."/>
            <person name="Miyagishima S."/>
            <person name="Kawachi M."/>
            <person name="Toyoda A."/>
            <person name="Nozaki H."/>
        </authorList>
    </citation>
    <scope>NUCLEOTIDE SEQUENCE [LARGE SCALE GENOMIC DNA]</scope>
    <source>
        <strain evidence="3 4">NIES-4017</strain>
    </source>
</reference>
<evidence type="ECO:0000256" key="2">
    <source>
        <dbReference type="SAM" id="Phobius"/>
    </source>
</evidence>
<organism evidence="3 4">
    <name type="scientific">Astrephomene gubernaculifera</name>
    <dbReference type="NCBI Taxonomy" id="47775"/>
    <lineage>
        <taxon>Eukaryota</taxon>
        <taxon>Viridiplantae</taxon>
        <taxon>Chlorophyta</taxon>
        <taxon>core chlorophytes</taxon>
        <taxon>Chlorophyceae</taxon>
        <taxon>CS clade</taxon>
        <taxon>Chlamydomonadales</taxon>
        <taxon>Astrephomenaceae</taxon>
        <taxon>Astrephomene</taxon>
    </lineage>
</organism>
<dbReference type="AlphaFoldDB" id="A0AAD3HKJ1"/>
<proteinExistence type="predicted"/>
<keyword evidence="2" id="KW-1133">Transmembrane helix</keyword>
<keyword evidence="2" id="KW-0472">Membrane</keyword>
<accession>A0AAD3HKJ1</accession>
<evidence type="ECO:0000256" key="1">
    <source>
        <dbReference type="SAM" id="Coils"/>
    </source>
</evidence>